<dbReference type="GO" id="GO:0016491">
    <property type="term" value="F:oxidoreductase activity"/>
    <property type="evidence" value="ECO:0007669"/>
    <property type="project" value="TreeGrafter"/>
</dbReference>
<dbReference type="Gene3D" id="3.40.50.150">
    <property type="entry name" value="Vaccinia Virus protein VP39"/>
    <property type="match status" value="1"/>
</dbReference>
<protein>
    <recommendedName>
        <fullName evidence="3">Amine oxidase domain-containing protein</fullName>
    </recommendedName>
</protein>
<dbReference type="Proteomes" id="UP000649617">
    <property type="component" value="Unassembled WGS sequence"/>
</dbReference>
<dbReference type="InterPro" id="IPR029063">
    <property type="entry name" value="SAM-dependent_MTases_sf"/>
</dbReference>
<dbReference type="SUPFAM" id="SSF53335">
    <property type="entry name" value="S-adenosyl-L-methionine-dependent methyltransferases"/>
    <property type="match status" value="1"/>
</dbReference>
<accession>A0A812UHB6</accession>
<dbReference type="Gene3D" id="3.90.660.50">
    <property type="match status" value="1"/>
</dbReference>
<dbReference type="OrthoDB" id="423130at2759"/>
<organism evidence="1 2">
    <name type="scientific">Symbiodinium pilosum</name>
    <name type="common">Dinoflagellate</name>
    <dbReference type="NCBI Taxonomy" id="2952"/>
    <lineage>
        <taxon>Eukaryota</taxon>
        <taxon>Sar</taxon>
        <taxon>Alveolata</taxon>
        <taxon>Dinophyceae</taxon>
        <taxon>Suessiales</taxon>
        <taxon>Symbiodiniaceae</taxon>
        <taxon>Symbiodinium</taxon>
    </lineage>
</organism>
<dbReference type="InterPro" id="IPR050464">
    <property type="entry name" value="Zeta_carotene_desat/Oxidored"/>
</dbReference>
<dbReference type="InterPro" id="IPR036188">
    <property type="entry name" value="FAD/NAD-bd_sf"/>
</dbReference>
<gene>
    <name evidence="1" type="ORF">SPIL2461_LOCUS15170</name>
</gene>
<dbReference type="EMBL" id="CAJNIZ010036446">
    <property type="protein sequence ID" value="CAE7565541.1"/>
    <property type="molecule type" value="Genomic_DNA"/>
</dbReference>
<evidence type="ECO:0000313" key="1">
    <source>
        <dbReference type="EMBL" id="CAE7565541.1"/>
    </source>
</evidence>
<dbReference type="PANTHER" id="PTHR42923:SF17">
    <property type="entry name" value="AMINE OXIDASE DOMAIN-CONTAINING PROTEIN"/>
    <property type="match status" value="1"/>
</dbReference>
<comment type="caution">
    <text evidence="1">The sequence shown here is derived from an EMBL/GenBank/DDBJ whole genome shotgun (WGS) entry which is preliminary data.</text>
</comment>
<dbReference type="PANTHER" id="PTHR42923">
    <property type="entry name" value="PROTOPORPHYRINOGEN OXIDASE"/>
    <property type="match status" value="1"/>
</dbReference>
<evidence type="ECO:0008006" key="3">
    <source>
        <dbReference type="Google" id="ProtNLM"/>
    </source>
</evidence>
<feature type="non-terminal residue" evidence="1">
    <location>
        <position position="473"/>
    </location>
</feature>
<dbReference type="Gene3D" id="3.50.50.60">
    <property type="entry name" value="FAD/NAD(P)-binding domain"/>
    <property type="match status" value="1"/>
</dbReference>
<keyword evidence="2" id="KW-1185">Reference proteome</keyword>
<sequence length="473" mass="53714">MASGLNRLRRGEFNKILAIDSLYHFDKPAFFGECAKLLQIRETVIFTDVILREDTPSWVRLCLCAMDIRWSGHWTEKDYRGKLQEAGFRVNTWKSLEPFVLQPSFPHVFAQYLDYVVVKAELSECAWRPTAAVIGSGMSGLIAAHLLEESHDVIIYEAGPKCGLVGLQEELAPGVAVDVPLRFMMPHYYHHLLGVIKELGIPVRAVPYNASYQRGGDMLLVTSTSWLGHISQHLKYVPYLAKLMFTVFFRKELEGESFLDYMTRHGLHQHEAYQIYSLHLSWMLSCTYEQANNTPAGVILGFIRASNPLVRMYQESGNIMRVYPTMRALQDALLKGKDLRLNSPIKPFGGFRAIDGQIFDVVVVATDAAAAGYLLGGEWKKRLERIHYQKGSIVVHKDPSLMPPCRSDWRTFNVREDGPGGTCQITVWLNKFWGRDDIEEDLFETWNPAERPASSQTIKEVTLGRATYTSAMK</sequence>
<dbReference type="SUPFAM" id="SSF51905">
    <property type="entry name" value="FAD/NAD(P)-binding domain"/>
    <property type="match status" value="1"/>
</dbReference>
<dbReference type="Pfam" id="PF13450">
    <property type="entry name" value="NAD_binding_8"/>
    <property type="match status" value="1"/>
</dbReference>
<reference evidence="1" key="1">
    <citation type="submission" date="2021-02" db="EMBL/GenBank/DDBJ databases">
        <authorList>
            <person name="Dougan E. K."/>
            <person name="Rhodes N."/>
            <person name="Thang M."/>
            <person name="Chan C."/>
        </authorList>
    </citation>
    <scope>NUCLEOTIDE SEQUENCE</scope>
</reference>
<dbReference type="AlphaFoldDB" id="A0A812UHB6"/>
<name>A0A812UHB6_SYMPI</name>
<evidence type="ECO:0000313" key="2">
    <source>
        <dbReference type="Proteomes" id="UP000649617"/>
    </source>
</evidence>
<proteinExistence type="predicted"/>